<dbReference type="Pfam" id="PF04260">
    <property type="entry name" value="DUF436"/>
    <property type="match status" value="1"/>
</dbReference>
<proteinExistence type="inferred from homology"/>
<evidence type="ECO:0000313" key="2">
    <source>
        <dbReference type="EMBL" id="MFC7751142.1"/>
    </source>
</evidence>
<reference evidence="3" key="1">
    <citation type="journal article" date="2019" name="Int. J. Syst. Evol. Microbiol.">
        <title>The Global Catalogue of Microorganisms (GCM) 10K type strain sequencing project: providing services to taxonomists for standard genome sequencing and annotation.</title>
        <authorList>
            <consortium name="The Broad Institute Genomics Platform"/>
            <consortium name="The Broad Institute Genome Sequencing Center for Infectious Disease"/>
            <person name="Wu L."/>
            <person name="Ma J."/>
        </authorList>
    </citation>
    <scope>NUCLEOTIDE SEQUENCE [LARGE SCALE GENOMIC DNA]</scope>
    <source>
        <strain evidence="3">JCM 18657</strain>
    </source>
</reference>
<dbReference type="InterPro" id="IPR028345">
    <property type="entry name" value="Antibiotic_NAT-like"/>
</dbReference>
<dbReference type="InterPro" id="IPR006340">
    <property type="entry name" value="DUF436"/>
</dbReference>
<comment type="similarity">
    <text evidence="1">Belongs to the UPF0340 family.</text>
</comment>
<sequence>MSELDLSALAAGVSATLGELAQAGGIGNGRLVVIGCSTSEVIGERIGSAGSEQVAGAIWQGIDEARRTYGFDVAVQCCEHLNRALVVERAVLERNGWTEVTAVPVPKAGGSMAAAAYLRMSDPCLAETVAAHAALDIGETLVGMHLRRVAVPYRPSIRWLGSARVTAAYTRPPLIGGARAVYEKPRPAGGTETGGGFCR</sequence>
<dbReference type="EMBL" id="JBHTGQ010000039">
    <property type="protein sequence ID" value="MFC7751142.1"/>
    <property type="molecule type" value="Genomic_DNA"/>
</dbReference>
<name>A0ABW2V926_9BACL</name>
<organism evidence="2 3">
    <name type="scientific">Paenibacillus thermoaerophilus</name>
    <dbReference type="NCBI Taxonomy" id="1215385"/>
    <lineage>
        <taxon>Bacteria</taxon>
        <taxon>Bacillati</taxon>
        <taxon>Bacillota</taxon>
        <taxon>Bacilli</taxon>
        <taxon>Bacillales</taxon>
        <taxon>Paenibacillaceae</taxon>
        <taxon>Paenibacillus</taxon>
    </lineage>
</organism>
<dbReference type="HAMAP" id="MF_00800">
    <property type="entry name" value="UPF0340"/>
    <property type="match status" value="1"/>
</dbReference>
<dbReference type="NCBIfam" id="TIGR01440">
    <property type="entry name" value="TIGR01440 family protein"/>
    <property type="match status" value="1"/>
</dbReference>
<evidence type="ECO:0000256" key="1">
    <source>
        <dbReference type="HAMAP-Rule" id="MF_00800"/>
    </source>
</evidence>
<comment type="caution">
    <text evidence="2">The sequence shown here is derived from an EMBL/GenBank/DDBJ whole genome shotgun (WGS) entry which is preliminary data.</text>
</comment>
<keyword evidence="3" id="KW-1185">Reference proteome</keyword>
<dbReference type="Gene3D" id="3.40.50.10360">
    <property type="entry name" value="Hypothetical protein TT1679"/>
    <property type="match status" value="1"/>
</dbReference>
<dbReference type="Proteomes" id="UP001596528">
    <property type="component" value="Unassembled WGS sequence"/>
</dbReference>
<protein>
    <recommendedName>
        <fullName evidence="1">UPF0340 protein ACFQWB_14580</fullName>
    </recommendedName>
</protein>
<gene>
    <name evidence="2" type="ORF">ACFQWB_14580</name>
</gene>
<evidence type="ECO:0000313" key="3">
    <source>
        <dbReference type="Proteomes" id="UP001596528"/>
    </source>
</evidence>
<dbReference type="SUPFAM" id="SSF110710">
    <property type="entry name" value="TTHA0583/YokD-like"/>
    <property type="match status" value="1"/>
</dbReference>
<dbReference type="RefSeq" id="WP_138789870.1">
    <property type="nucleotide sequence ID" value="NZ_JBHTGQ010000039.1"/>
</dbReference>
<accession>A0ABW2V926</accession>